<feature type="compositionally biased region" description="Basic residues" evidence="1">
    <location>
        <begin position="1"/>
        <end position="21"/>
    </location>
</feature>
<sequence>MLANASRKHTHAQTPRRRKSPTRTNATRTAHAPTNARTDANDTPRGCDKCPRTRVHAYQHATCSNTPTHAAFKSMRVDDRWSSSHWWPYSIVPQQSCGILWCLVVFLPYQTPYLSSTGLSRVLVLFNNSAAELRNFVVFGCCCCCCCCFLPYIKPPISRVRASRMFWPYYYSRTTASPPARQPALFNSSAAELRNFVVFGCFLPYQTPYLASTGLSRGGISYMSKFCR</sequence>
<name>A0A0C1JTY5_9BACT</name>
<feature type="region of interest" description="Disordered" evidence="1">
    <location>
        <begin position="1"/>
        <end position="45"/>
    </location>
</feature>
<proteinExistence type="predicted"/>
<evidence type="ECO:0000313" key="2">
    <source>
        <dbReference type="EMBL" id="KIC70697.1"/>
    </source>
</evidence>
<evidence type="ECO:0000313" key="3">
    <source>
        <dbReference type="Proteomes" id="UP000031465"/>
    </source>
</evidence>
<evidence type="ECO:0000256" key="1">
    <source>
        <dbReference type="SAM" id="MobiDB-lite"/>
    </source>
</evidence>
<reference evidence="2 3" key="1">
    <citation type="journal article" date="2014" name="Mol. Biol. Evol.">
        <title>Massive expansion of Ubiquitination-related gene families within the Chlamydiae.</title>
        <authorList>
            <person name="Domman D."/>
            <person name="Collingro A."/>
            <person name="Lagkouvardos I."/>
            <person name="Gehre L."/>
            <person name="Weinmaier T."/>
            <person name="Rattei T."/>
            <person name="Subtil A."/>
            <person name="Horn M."/>
        </authorList>
    </citation>
    <scope>NUCLEOTIDE SEQUENCE [LARGE SCALE GENOMIC DNA]</scope>
    <source>
        <strain evidence="2 3">EI2</strain>
    </source>
</reference>
<accession>A0A0C1JTY5</accession>
<gene>
    <name evidence="2" type="ORF">DB44_GI00020</name>
</gene>
<comment type="caution">
    <text evidence="2">The sequence shown here is derived from an EMBL/GenBank/DDBJ whole genome shotgun (WGS) entry which is preliminary data.</text>
</comment>
<dbReference type="EMBL" id="JSAN01000153">
    <property type="protein sequence ID" value="KIC70697.1"/>
    <property type="molecule type" value="Genomic_DNA"/>
</dbReference>
<protein>
    <submittedName>
        <fullName evidence="2">Uncharacterized protein</fullName>
    </submittedName>
</protein>
<dbReference type="PATRIC" id="fig|362787.3.peg.2103"/>
<organism evidence="2 3">
    <name type="scientific">Candidatus Protochlamydia amoebophila</name>
    <dbReference type="NCBI Taxonomy" id="362787"/>
    <lineage>
        <taxon>Bacteria</taxon>
        <taxon>Pseudomonadati</taxon>
        <taxon>Chlamydiota</taxon>
        <taxon>Chlamydiia</taxon>
        <taxon>Parachlamydiales</taxon>
        <taxon>Parachlamydiaceae</taxon>
        <taxon>Candidatus Protochlamydia</taxon>
    </lineage>
</organism>
<dbReference type="AlphaFoldDB" id="A0A0C1JTY5"/>
<dbReference type="Proteomes" id="UP000031465">
    <property type="component" value="Unassembled WGS sequence"/>
</dbReference>